<sequence>MGTAIDSFDVAGRSTIRSGDGAFFHLPPSAGSGQNLVTGISDELLQRRQAGARPLAGRERIGLVAPEPVAAALLPVFHEAGVELTVGDDRGPGSVGLLLHLAATPAERNRFEALPGGRAAVLRFYGEGDLVFVDPLSLEPADPTGWQVLRRRLAASPAAAELRAWLDTPAAATDFAPQGVAMDLLTARLLTIITAWQRNSPSLAAHRRTLWRLDTLTLAASEHPVLPFPEPASLGEGLRAPLP</sequence>
<protein>
    <submittedName>
        <fullName evidence="1">Uncharacterized protein</fullName>
    </submittedName>
</protein>
<dbReference type="EMBL" id="CP165735">
    <property type="protein sequence ID" value="XDV71755.1"/>
    <property type="molecule type" value="Genomic_DNA"/>
</dbReference>
<proteinExistence type="predicted"/>
<evidence type="ECO:0000313" key="1">
    <source>
        <dbReference type="EMBL" id="XDV71755.1"/>
    </source>
</evidence>
<dbReference type="AlphaFoldDB" id="A0AB39YQ24"/>
<gene>
    <name evidence="1" type="ORF">ABQM86_00755</name>
</gene>
<reference evidence="1" key="1">
    <citation type="submission" date="2024-07" db="EMBL/GenBank/DDBJ databases">
        <authorList>
            <person name="Li J."/>
            <person name="Wei H."/>
            <person name="Ma J."/>
        </authorList>
    </citation>
    <scope>NUCLEOTIDE SEQUENCE</scope>
    <source>
        <strain evidence="1">AMU7</strain>
    </source>
</reference>
<name>A0AB39YQ24_9MICC</name>
<organism evidence="1">
    <name type="scientific">Paenarthrobacter sp. AMU7</name>
    <dbReference type="NCBI Taxonomy" id="3162492"/>
    <lineage>
        <taxon>Bacteria</taxon>
        <taxon>Bacillati</taxon>
        <taxon>Actinomycetota</taxon>
        <taxon>Actinomycetes</taxon>
        <taxon>Micrococcales</taxon>
        <taxon>Micrococcaceae</taxon>
        <taxon>Paenarthrobacter</taxon>
    </lineage>
</organism>
<dbReference type="RefSeq" id="WP_369745704.1">
    <property type="nucleotide sequence ID" value="NZ_CP165735.1"/>
</dbReference>
<accession>A0AB39YQ24</accession>